<dbReference type="AlphaFoldDB" id="J9FU00"/>
<proteinExistence type="predicted"/>
<reference evidence="1" key="1">
    <citation type="journal article" date="2012" name="PLoS ONE">
        <title>Gene sets for utilization of primary and secondary nutrition supplies in the distal gut of endangered iberian lynx.</title>
        <authorList>
            <person name="Alcaide M."/>
            <person name="Messina E."/>
            <person name="Richter M."/>
            <person name="Bargiela R."/>
            <person name="Peplies J."/>
            <person name="Huws S.A."/>
            <person name="Newbold C.J."/>
            <person name="Golyshin P.N."/>
            <person name="Simon M.A."/>
            <person name="Lopez G."/>
            <person name="Yakimov M.M."/>
            <person name="Ferrer M."/>
        </authorList>
    </citation>
    <scope>NUCLEOTIDE SEQUENCE</scope>
</reference>
<evidence type="ECO:0000313" key="1">
    <source>
        <dbReference type="EMBL" id="EJW98451.1"/>
    </source>
</evidence>
<organism evidence="1">
    <name type="scientific">gut metagenome</name>
    <dbReference type="NCBI Taxonomy" id="749906"/>
    <lineage>
        <taxon>unclassified sequences</taxon>
        <taxon>metagenomes</taxon>
        <taxon>organismal metagenomes</taxon>
    </lineage>
</organism>
<name>J9FU00_9ZZZZ</name>
<protein>
    <submittedName>
        <fullName evidence="1">Uncharacterized protein</fullName>
    </submittedName>
</protein>
<comment type="caution">
    <text evidence="1">The sequence shown here is derived from an EMBL/GenBank/DDBJ whole genome shotgun (WGS) entry which is preliminary data.</text>
</comment>
<sequence length="27" mass="3218">DPERLSWDTRSTVRSHSVLMLHSKTYD</sequence>
<gene>
    <name evidence="1" type="ORF">EVA_13442</name>
</gene>
<accession>J9FU00</accession>
<feature type="non-terminal residue" evidence="1">
    <location>
        <position position="1"/>
    </location>
</feature>
<dbReference type="EMBL" id="AMCI01004258">
    <property type="protein sequence ID" value="EJW98451.1"/>
    <property type="molecule type" value="Genomic_DNA"/>
</dbReference>